<keyword evidence="1 4" id="KW-0378">Hydrolase</keyword>
<feature type="compositionally biased region" description="Basic and acidic residues" evidence="5">
    <location>
        <begin position="1"/>
        <end position="16"/>
    </location>
</feature>
<evidence type="ECO:0000259" key="6">
    <source>
        <dbReference type="PROSITE" id="PS51635"/>
    </source>
</evidence>
<dbReference type="GeneID" id="31363218"/>
<dbReference type="InterPro" id="IPR016035">
    <property type="entry name" value="Acyl_Trfase/lysoPLipase"/>
</dbReference>
<evidence type="ECO:0000256" key="2">
    <source>
        <dbReference type="ARBA" id="ARBA00022963"/>
    </source>
</evidence>
<dbReference type="GO" id="GO:0019369">
    <property type="term" value="P:arachidonate metabolic process"/>
    <property type="evidence" value="ECO:0007669"/>
    <property type="project" value="TreeGrafter"/>
</dbReference>
<feature type="compositionally biased region" description="Low complexity" evidence="5">
    <location>
        <begin position="347"/>
        <end position="370"/>
    </location>
</feature>
<feature type="short sequence motif" description="GXGXXG" evidence="4">
    <location>
        <begin position="48"/>
        <end position="53"/>
    </location>
</feature>
<sequence length="379" mass="42402">MSKNNKEEISKDKVGDDNEYNSDTDTDDEVTYFVDDLDTVKLVVSCDGGGMRGLIALQILEYIQEVCGVDIIHRADLLGGTSTGALLAFTKSNGYSDDEITDTYKKMGVIMFDGFFKKFINVLRDFCLSDMRAYEKELDRLFSQVKMSDFLQERKLFVLSSARNREQQTYIPKVISNYKPTSATVIQALRATSSAPPYFSPVEIEGVTYVDGGILANNPIFKAKEESDRLFRPGTKLIMVSIGTGHVKNQEKSTTPEMFSEGALSPALVRTLLSAIANSHSLHKDFKDSVHNNPMVSYHRFDVVLEDEIKLDDHSEKAIQTMARTVQTFKEHTKIQKKLQKLKEDLQSLPTKPAKPTKKSSSPPKSSKPTAVPQLHPQA</sequence>
<dbReference type="GO" id="GO:0047499">
    <property type="term" value="F:calcium-independent phospholipase A2 activity"/>
    <property type="evidence" value="ECO:0007669"/>
    <property type="project" value="TreeGrafter"/>
</dbReference>
<feature type="region of interest" description="Disordered" evidence="5">
    <location>
        <begin position="337"/>
        <end position="379"/>
    </location>
</feature>
<comment type="caution">
    <text evidence="7">The sequence shown here is derived from an EMBL/GenBank/DDBJ whole genome shotgun (WGS) entry which is preliminary data.</text>
</comment>
<organism evidence="7 8">
    <name type="scientific">Heterostelium pallidum (strain ATCC 26659 / Pp 5 / PN500)</name>
    <name type="common">Cellular slime mold</name>
    <name type="synonym">Polysphondylium pallidum</name>
    <dbReference type="NCBI Taxonomy" id="670386"/>
    <lineage>
        <taxon>Eukaryota</taxon>
        <taxon>Amoebozoa</taxon>
        <taxon>Evosea</taxon>
        <taxon>Eumycetozoa</taxon>
        <taxon>Dictyostelia</taxon>
        <taxon>Acytosteliales</taxon>
        <taxon>Acytosteliaceae</taxon>
        <taxon>Heterostelium</taxon>
    </lineage>
</organism>
<dbReference type="Pfam" id="PF01734">
    <property type="entry name" value="Patatin"/>
    <property type="match status" value="1"/>
</dbReference>
<dbReference type="AlphaFoldDB" id="D3BGT5"/>
<dbReference type="EMBL" id="ADBJ01000035">
    <property type="protein sequence ID" value="EFA79319.1"/>
    <property type="molecule type" value="Genomic_DNA"/>
</dbReference>
<dbReference type="InterPro" id="IPR002641">
    <property type="entry name" value="PNPLA_dom"/>
</dbReference>
<evidence type="ECO:0000256" key="5">
    <source>
        <dbReference type="SAM" id="MobiDB-lite"/>
    </source>
</evidence>
<accession>D3BGT5</accession>
<dbReference type="PANTHER" id="PTHR24185:SF1">
    <property type="entry name" value="CALCIUM-INDEPENDENT PHOSPHOLIPASE A2-GAMMA"/>
    <property type="match status" value="1"/>
</dbReference>
<feature type="region of interest" description="Disordered" evidence="5">
    <location>
        <begin position="1"/>
        <end position="23"/>
    </location>
</feature>
<feature type="short sequence motif" description="DGA/G" evidence="4">
    <location>
        <begin position="211"/>
        <end position="213"/>
    </location>
</feature>
<feature type="short sequence motif" description="GXSXG" evidence="4">
    <location>
        <begin position="80"/>
        <end position="84"/>
    </location>
</feature>
<keyword evidence="2 4" id="KW-0442">Lipid degradation</keyword>
<feature type="active site" description="Proton acceptor" evidence="4">
    <location>
        <position position="211"/>
    </location>
</feature>
<feature type="domain" description="PNPLA" evidence="6">
    <location>
        <begin position="44"/>
        <end position="224"/>
    </location>
</feature>
<keyword evidence="3 4" id="KW-0443">Lipid metabolism</keyword>
<evidence type="ECO:0000313" key="7">
    <source>
        <dbReference type="EMBL" id="EFA79319.1"/>
    </source>
</evidence>
<gene>
    <name evidence="7" type="ORF">PPL_07737</name>
</gene>
<dbReference type="Gene3D" id="3.40.1090.10">
    <property type="entry name" value="Cytosolic phospholipase A2 catalytic domain"/>
    <property type="match status" value="1"/>
</dbReference>
<feature type="active site" description="Nucleophile" evidence="4">
    <location>
        <position position="82"/>
    </location>
</feature>
<dbReference type="OMA" id="HQIFKQM"/>
<keyword evidence="8" id="KW-1185">Reference proteome</keyword>
<dbReference type="PANTHER" id="PTHR24185">
    <property type="entry name" value="CALCIUM-INDEPENDENT PHOSPHOLIPASE A2-GAMMA"/>
    <property type="match status" value="1"/>
</dbReference>
<dbReference type="STRING" id="670386.D3BGT5"/>
<name>D3BGT5_HETP5</name>
<dbReference type="Proteomes" id="UP000001396">
    <property type="component" value="Unassembled WGS sequence"/>
</dbReference>
<dbReference type="CDD" id="cd07199">
    <property type="entry name" value="Pat17_PNPLA8_PNPLA9_like"/>
    <property type="match status" value="1"/>
</dbReference>
<reference evidence="7 8" key="1">
    <citation type="journal article" date="2011" name="Genome Res.">
        <title>Phylogeny-wide analysis of social amoeba genomes highlights ancient origins for complex intercellular communication.</title>
        <authorList>
            <person name="Heidel A.J."/>
            <person name="Lawal H.M."/>
            <person name="Felder M."/>
            <person name="Schilde C."/>
            <person name="Helps N.R."/>
            <person name="Tunggal B."/>
            <person name="Rivero F."/>
            <person name="John U."/>
            <person name="Schleicher M."/>
            <person name="Eichinger L."/>
            <person name="Platzer M."/>
            <person name="Noegel A.A."/>
            <person name="Schaap P."/>
            <person name="Gloeckner G."/>
        </authorList>
    </citation>
    <scope>NUCLEOTIDE SEQUENCE [LARGE SCALE GENOMIC DNA]</scope>
    <source>
        <strain evidence="8">ATCC 26659 / Pp 5 / PN500</strain>
    </source>
</reference>
<evidence type="ECO:0000256" key="1">
    <source>
        <dbReference type="ARBA" id="ARBA00022801"/>
    </source>
</evidence>
<evidence type="ECO:0000256" key="3">
    <source>
        <dbReference type="ARBA" id="ARBA00023098"/>
    </source>
</evidence>
<dbReference type="RefSeq" id="XP_020431440.1">
    <property type="nucleotide sequence ID" value="XM_020578571.1"/>
</dbReference>
<dbReference type="SUPFAM" id="SSF52151">
    <property type="entry name" value="FabD/lysophospholipase-like"/>
    <property type="match status" value="1"/>
</dbReference>
<dbReference type="GO" id="GO:0016020">
    <property type="term" value="C:membrane"/>
    <property type="evidence" value="ECO:0007669"/>
    <property type="project" value="TreeGrafter"/>
</dbReference>
<dbReference type="PROSITE" id="PS51635">
    <property type="entry name" value="PNPLA"/>
    <property type="match status" value="1"/>
</dbReference>
<proteinExistence type="predicted"/>
<evidence type="ECO:0000313" key="8">
    <source>
        <dbReference type="Proteomes" id="UP000001396"/>
    </source>
</evidence>
<dbReference type="InParanoid" id="D3BGT5"/>
<dbReference type="GO" id="GO:0016042">
    <property type="term" value="P:lipid catabolic process"/>
    <property type="evidence" value="ECO:0007669"/>
    <property type="project" value="UniProtKB-UniRule"/>
</dbReference>
<protein>
    <submittedName>
        <fullName evidence="7">Patatin family protein</fullName>
    </submittedName>
</protein>
<evidence type="ECO:0000256" key="4">
    <source>
        <dbReference type="PROSITE-ProRule" id="PRU01161"/>
    </source>
</evidence>